<dbReference type="Proteomes" id="UP000663864">
    <property type="component" value="Unassembled WGS sequence"/>
</dbReference>
<proteinExistence type="predicted"/>
<comment type="caution">
    <text evidence="1">The sequence shown here is derived from an EMBL/GenBank/DDBJ whole genome shotgun (WGS) entry which is preliminary data.</text>
</comment>
<evidence type="ECO:0000313" key="1">
    <source>
        <dbReference type="EMBL" id="CAF1258887.1"/>
    </source>
</evidence>
<organism evidence="1 2">
    <name type="scientific">Rotaria sordida</name>
    <dbReference type="NCBI Taxonomy" id="392033"/>
    <lineage>
        <taxon>Eukaryota</taxon>
        <taxon>Metazoa</taxon>
        <taxon>Spiralia</taxon>
        <taxon>Gnathifera</taxon>
        <taxon>Rotifera</taxon>
        <taxon>Eurotatoria</taxon>
        <taxon>Bdelloidea</taxon>
        <taxon>Philodinida</taxon>
        <taxon>Philodinidae</taxon>
        <taxon>Rotaria</taxon>
    </lineage>
</organism>
<name>A0A815AK20_9BILA</name>
<gene>
    <name evidence="1" type="ORF">ZHD862_LOCUS25794</name>
</gene>
<accession>A0A815AK20</accession>
<reference evidence="1" key="1">
    <citation type="submission" date="2021-02" db="EMBL/GenBank/DDBJ databases">
        <authorList>
            <person name="Nowell W R."/>
        </authorList>
    </citation>
    <scope>NUCLEOTIDE SEQUENCE</scope>
</reference>
<dbReference type="AlphaFoldDB" id="A0A815AK20"/>
<dbReference type="EMBL" id="CAJNOT010001875">
    <property type="protein sequence ID" value="CAF1258887.1"/>
    <property type="molecule type" value="Genomic_DNA"/>
</dbReference>
<evidence type="ECO:0000313" key="2">
    <source>
        <dbReference type="Proteomes" id="UP000663864"/>
    </source>
</evidence>
<protein>
    <submittedName>
        <fullName evidence="1">Uncharacterized protein</fullName>
    </submittedName>
</protein>
<sequence>MNRLTNQKHTRSPNIINYRGRSLSNIKYISREILSNHVNDDMDADISIANGSTLVNDGTNSLSIKNLLANSSQIFIRYSTSCESTVFINSNPSNYNMFIVINDIAK</sequence>